<reference evidence="3" key="1">
    <citation type="journal article" date="2019" name="Int. J. Syst. Evol. Microbiol.">
        <title>The Global Catalogue of Microorganisms (GCM) 10K type strain sequencing project: providing services to taxonomists for standard genome sequencing and annotation.</title>
        <authorList>
            <consortium name="The Broad Institute Genomics Platform"/>
            <consortium name="The Broad Institute Genome Sequencing Center for Infectious Disease"/>
            <person name="Wu L."/>
            <person name="Ma J."/>
        </authorList>
    </citation>
    <scope>NUCLEOTIDE SEQUENCE [LARGE SCALE GENOMIC DNA]</scope>
    <source>
        <strain evidence="3">CGMCC 1.12990</strain>
    </source>
</reference>
<keyword evidence="1" id="KW-0175">Coiled coil</keyword>
<dbReference type="EMBL" id="BMGS01000014">
    <property type="protein sequence ID" value="GGG59485.1"/>
    <property type="molecule type" value="Genomic_DNA"/>
</dbReference>
<keyword evidence="3" id="KW-1185">Reference proteome</keyword>
<feature type="coiled-coil region" evidence="1">
    <location>
        <begin position="94"/>
        <end position="146"/>
    </location>
</feature>
<feature type="coiled-coil region" evidence="1">
    <location>
        <begin position="202"/>
        <end position="239"/>
    </location>
</feature>
<comment type="caution">
    <text evidence="2">The sequence shown here is derived from an EMBL/GenBank/DDBJ whole genome shotgun (WGS) entry which is preliminary data.</text>
</comment>
<name>A0ABQ1X4F2_9BACT</name>
<protein>
    <submittedName>
        <fullName evidence="2">Uncharacterized protein</fullName>
    </submittedName>
</protein>
<evidence type="ECO:0000256" key="1">
    <source>
        <dbReference type="SAM" id="Coils"/>
    </source>
</evidence>
<accession>A0ABQ1X4F2</accession>
<sequence>MANELPSTLRHLIPSYLEREVSRLLNSQGQFLTGRKRSSAALTALKELYSQLEDCWEQLTWSRKTPAIESMRSEARNILRNLERSDQSVIRDLEKEFERELSRSETDLQTAEQSLQMRKKNFKVALESYQQQKDDWTDRLQLENSKLPEYYRTLKDEQNDLAKQCSVDVVVLESSLQTVNALLNEFESGNIPASELSWTERRASLTKRRNDLMQRKQSLQQKRQVLEQRKQRLSETQEDVYQTSQKLSEKLSYLKAITKNCRNLKAQLVQQGKLTVNDFPDIPMPLI</sequence>
<proteinExistence type="predicted"/>
<organism evidence="2 3">
    <name type="scientific">Hymenobacter glacieicola</name>
    <dbReference type="NCBI Taxonomy" id="1562124"/>
    <lineage>
        <taxon>Bacteria</taxon>
        <taxon>Pseudomonadati</taxon>
        <taxon>Bacteroidota</taxon>
        <taxon>Cytophagia</taxon>
        <taxon>Cytophagales</taxon>
        <taxon>Hymenobacteraceae</taxon>
        <taxon>Hymenobacter</taxon>
    </lineage>
</organism>
<dbReference type="Proteomes" id="UP000601361">
    <property type="component" value="Unassembled WGS sequence"/>
</dbReference>
<evidence type="ECO:0000313" key="3">
    <source>
        <dbReference type="Proteomes" id="UP000601361"/>
    </source>
</evidence>
<gene>
    <name evidence="2" type="ORF">GCM10011378_39350</name>
</gene>
<evidence type="ECO:0000313" key="2">
    <source>
        <dbReference type="EMBL" id="GGG59485.1"/>
    </source>
</evidence>